<dbReference type="AlphaFoldDB" id="A0A9N9ZWX1"/>
<keyword evidence="3 6" id="KW-1133">Transmembrane helix</keyword>
<dbReference type="Pfam" id="PF01062">
    <property type="entry name" value="Bestrophin"/>
    <property type="match status" value="1"/>
</dbReference>
<dbReference type="GO" id="GO:0034707">
    <property type="term" value="C:chloride channel complex"/>
    <property type="evidence" value="ECO:0007669"/>
    <property type="project" value="UniProtKB-KW"/>
</dbReference>
<evidence type="ECO:0000256" key="3">
    <source>
        <dbReference type="ARBA" id="ARBA00022989"/>
    </source>
</evidence>
<feature type="region of interest" description="Disordered" evidence="7">
    <location>
        <begin position="599"/>
        <end position="673"/>
    </location>
</feature>
<feature type="compositionally biased region" description="Polar residues" evidence="7">
    <location>
        <begin position="611"/>
        <end position="624"/>
    </location>
</feature>
<comment type="subcellular location">
    <subcellularLocation>
        <location evidence="6">Cell membrane</location>
        <topology evidence="6">Multi-pass membrane protein</topology>
    </subcellularLocation>
    <subcellularLocation>
        <location evidence="1">Membrane</location>
    </subcellularLocation>
</comment>
<evidence type="ECO:0000256" key="5">
    <source>
        <dbReference type="ARBA" id="ARBA00034769"/>
    </source>
</evidence>
<comment type="function">
    <text evidence="6">Forms chloride channels.</text>
</comment>
<dbReference type="InterPro" id="IPR021134">
    <property type="entry name" value="Bestrophin-like"/>
</dbReference>
<dbReference type="Proteomes" id="UP001152759">
    <property type="component" value="Chromosome 1"/>
</dbReference>
<keyword evidence="2 6" id="KW-0812">Transmembrane</keyword>
<gene>
    <name evidence="8" type="ORF">BEMITA_LOCUS567</name>
</gene>
<dbReference type="PANTHER" id="PTHR10736:SF0">
    <property type="entry name" value="BESTROPHIN HOMOLOG"/>
    <property type="match status" value="1"/>
</dbReference>
<sequence>MTVSYQYEVASSTSGGFTKLLFMWRGSLYKLIYRELLLFLAAFGCLSALYRNLFTPDQKRVFEKIVAYCDTFITLIPLSFVLGFYVAYVAGRWWQQYVAIPWPDKVMHSIALFVEGETEHDRVIRRTLMRYLNLTLILVLRSISSAVKRRFPTMDHLVEGGFMTGAELQMFQSVPSVEFNTYWIPCTWFIGVLKESRRTNMINDSQGLKLIMEEFNEFRSKCGLLWSYDWISIPLVYTQVAEQLINPFGDDEEDFELNWLIDRHTKVSYLGVDILMQQRPPIVKDKYFDAENIVLPYTEASVPYKIKTYRGSVAHMTVPENQQSMLLPEVLEEEEEETATSSTRHASPKVSLSNIFPEDGGEAGDGYSTPGTWRKFKDLENGGILIENARDPLERFRTSPNERHWESAATLESYCSDPSINGVTTIHQEVAKSDEPQSPLRRNRKQFEESLRNLTGANENPKKLVKHGSAFELTGNSQIKEDIFSSRDSIKPESPSLTPRRRFQSYPKILARRRTTSGILWRPVLDNPLGDSRSENLDRCSISNLKHSFSRGSEVNKSNTSKKSTVLPHKLMKKPSEISINELHSVEVERAVKMKNLENLKGQGEVRPSASELSNQTKSRTEPQATIVKEQAYSVGNKSNSDRVYFVGGNDSKSRGVPGSGRKDSESEWSTYI</sequence>
<evidence type="ECO:0000256" key="4">
    <source>
        <dbReference type="ARBA" id="ARBA00023136"/>
    </source>
</evidence>
<feature type="transmembrane region" description="Helical" evidence="6">
    <location>
        <begin position="65"/>
        <end position="88"/>
    </location>
</feature>
<evidence type="ECO:0000256" key="7">
    <source>
        <dbReference type="SAM" id="MobiDB-lite"/>
    </source>
</evidence>
<feature type="region of interest" description="Disordered" evidence="7">
    <location>
        <begin position="331"/>
        <end position="369"/>
    </location>
</feature>
<evidence type="ECO:0000256" key="6">
    <source>
        <dbReference type="RuleBase" id="RU363126"/>
    </source>
</evidence>
<evidence type="ECO:0000313" key="9">
    <source>
        <dbReference type="Proteomes" id="UP001152759"/>
    </source>
</evidence>
<organism evidence="8 9">
    <name type="scientific">Bemisia tabaci</name>
    <name type="common">Sweetpotato whitefly</name>
    <name type="synonym">Aleurodes tabaci</name>
    <dbReference type="NCBI Taxonomy" id="7038"/>
    <lineage>
        <taxon>Eukaryota</taxon>
        <taxon>Metazoa</taxon>
        <taxon>Ecdysozoa</taxon>
        <taxon>Arthropoda</taxon>
        <taxon>Hexapoda</taxon>
        <taxon>Insecta</taxon>
        <taxon>Pterygota</taxon>
        <taxon>Neoptera</taxon>
        <taxon>Paraneoptera</taxon>
        <taxon>Hemiptera</taxon>
        <taxon>Sternorrhyncha</taxon>
        <taxon>Aleyrodoidea</taxon>
        <taxon>Aleyrodidae</taxon>
        <taxon>Aleyrodinae</taxon>
        <taxon>Bemisia</taxon>
    </lineage>
</organism>
<feature type="transmembrane region" description="Helical" evidence="6">
    <location>
        <begin position="31"/>
        <end position="53"/>
    </location>
</feature>
<evidence type="ECO:0000256" key="1">
    <source>
        <dbReference type="ARBA" id="ARBA00004370"/>
    </source>
</evidence>
<evidence type="ECO:0000313" key="8">
    <source>
        <dbReference type="EMBL" id="CAH0380857.1"/>
    </source>
</evidence>
<keyword evidence="4 6" id="KW-0472">Membrane</keyword>
<name>A0A9N9ZWX1_BEMTA</name>
<keyword evidence="6" id="KW-0869">Chloride channel</keyword>
<comment type="similarity">
    <text evidence="5 6">Belongs to the anion channel-forming bestrophin (TC 1.A.46) family. Calcium-sensitive chloride channel subfamily.</text>
</comment>
<keyword evidence="6" id="KW-1003">Cell membrane</keyword>
<proteinExistence type="inferred from homology"/>
<keyword evidence="6" id="KW-0868">Chloride</keyword>
<feature type="compositionally biased region" description="Polar residues" evidence="7">
    <location>
        <begin position="339"/>
        <end position="354"/>
    </location>
</feature>
<dbReference type="InterPro" id="IPR000615">
    <property type="entry name" value="Bestrophin"/>
</dbReference>
<accession>A0A9N9ZWX1</accession>
<keyword evidence="6" id="KW-0813">Transport</keyword>
<dbReference type="PANTHER" id="PTHR10736">
    <property type="entry name" value="BESTROPHIN"/>
    <property type="match status" value="1"/>
</dbReference>
<keyword evidence="6" id="KW-0406">Ion transport</keyword>
<dbReference type="EMBL" id="OU963862">
    <property type="protein sequence ID" value="CAH0380857.1"/>
    <property type="molecule type" value="Genomic_DNA"/>
</dbReference>
<dbReference type="GO" id="GO:0005886">
    <property type="term" value="C:plasma membrane"/>
    <property type="evidence" value="ECO:0007669"/>
    <property type="project" value="UniProtKB-SubCell"/>
</dbReference>
<keyword evidence="9" id="KW-1185">Reference proteome</keyword>
<keyword evidence="6" id="KW-0407">Ion channel</keyword>
<reference evidence="8" key="1">
    <citation type="submission" date="2021-12" db="EMBL/GenBank/DDBJ databases">
        <authorList>
            <person name="King R."/>
        </authorList>
    </citation>
    <scope>NUCLEOTIDE SEQUENCE</scope>
</reference>
<dbReference type="GO" id="GO:0005254">
    <property type="term" value="F:chloride channel activity"/>
    <property type="evidence" value="ECO:0007669"/>
    <property type="project" value="UniProtKB-KW"/>
</dbReference>
<protein>
    <recommendedName>
        <fullName evidence="6">Bestrophin homolog</fullName>
    </recommendedName>
</protein>
<evidence type="ECO:0000256" key="2">
    <source>
        <dbReference type="ARBA" id="ARBA00022692"/>
    </source>
</evidence>